<feature type="region of interest" description="Disordered" evidence="1">
    <location>
        <begin position="211"/>
        <end position="253"/>
    </location>
</feature>
<dbReference type="InterPro" id="IPR046700">
    <property type="entry name" value="DUF6570"/>
</dbReference>
<dbReference type="STRING" id="1291518.A0A0D9NVZ2"/>
<dbReference type="Pfam" id="PF20209">
    <property type="entry name" value="DUF6570"/>
    <property type="match status" value="1"/>
</dbReference>
<dbReference type="Proteomes" id="UP000054544">
    <property type="component" value="Unassembled WGS sequence"/>
</dbReference>
<feature type="compositionally biased region" description="Acidic residues" evidence="1">
    <location>
        <begin position="244"/>
        <end position="253"/>
    </location>
</feature>
<accession>A0A0D9NVZ2</accession>
<gene>
    <name evidence="4" type="ORF">H634G_06380</name>
</gene>
<feature type="domain" description="Helitron helicase-like" evidence="2">
    <location>
        <begin position="565"/>
        <end position="761"/>
    </location>
</feature>
<dbReference type="Pfam" id="PF14214">
    <property type="entry name" value="Helitron_like_N"/>
    <property type="match status" value="1"/>
</dbReference>
<evidence type="ECO:0000313" key="5">
    <source>
        <dbReference type="Proteomes" id="UP000054544"/>
    </source>
</evidence>
<feature type="compositionally biased region" description="Acidic residues" evidence="1">
    <location>
        <begin position="280"/>
        <end position="291"/>
    </location>
</feature>
<protein>
    <submittedName>
        <fullName evidence="4">Uncharacterized protein</fullName>
    </submittedName>
</protein>
<feature type="compositionally biased region" description="Polar residues" evidence="1">
    <location>
        <begin position="75"/>
        <end position="90"/>
    </location>
</feature>
<evidence type="ECO:0000259" key="3">
    <source>
        <dbReference type="Pfam" id="PF20209"/>
    </source>
</evidence>
<evidence type="ECO:0000313" key="4">
    <source>
        <dbReference type="EMBL" id="KJK78207.1"/>
    </source>
</evidence>
<feature type="non-terminal residue" evidence="4">
    <location>
        <position position="813"/>
    </location>
</feature>
<reference evidence="5" key="1">
    <citation type="journal article" date="2014" name="BMC Genomics">
        <title>The genome sequence of the biocontrol fungus Metarhizium anisopliae and comparative genomics of Metarhizium species.</title>
        <authorList>
            <person name="Pattemore J.A."/>
            <person name="Hane J.K."/>
            <person name="Williams A.H."/>
            <person name="Wilson B.A."/>
            <person name="Stodart B.J."/>
            <person name="Ash G.J."/>
        </authorList>
    </citation>
    <scope>NUCLEOTIDE SEQUENCE [LARGE SCALE GENOMIC DNA]</scope>
    <source>
        <strain evidence="5">BRIP 53293</strain>
    </source>
</reference>
<feature type="compositionally biased region" description="Basic residues" evidence="1">
    <location>
        <begin position="328"/>
        <end position="346"/>
    </location>
</feature>
<sequence length="813" mass="92001">MSSGSTLCARCGEKKPTGDFVSKRKSARNTKNCLDCRNQSRDAIQTLKSLAVGPSSSESPASKRTEEDADLSPPNDRSGTQPTSSESIRQGHTARTLFKASISQPRVELGTPLPPTQQSSGLLRTLAPSPPMQRMTHPIVSLSDPGTVRSSTTSVDHAYLATRYRRGGKDSQDNPSTAGARVKLAAIQRDHRSRRRAGETVSLTPTISQLGNFQGSEVAREDASQDRPRTGGVQGVGMISREGDDGDQFSESDTDAEDYANVLLSPARPRRYLEQLGIEPDSEPGEEDEDGDRGNDSVDGSPLRRRPLQPSAQPRRGRRGPAPGTGGRPRRSRRVTRSSRPQRRLRSPVIIPPEELAVFHAQDPVWNGDLDACALTDRDKATLREFWTKLDNDQMEYCSRCRECWFQMEIDYDGICSRCYRKDEKRGPDEPYFFSAENQLDFGPVPTRLPELTPTEEALIARVHVHVNIMLVRGQQYKYRGHDTELDALRSILAGEPEANAGLPLATGSQGRAQHELQLPNIRRTPINEFNRSHALLSLAFPCLFPDGRADFVEPRLRSIEYKEYIEHAMRWHDGRFARHPTFRFVAFNTLMRSQARARSKFFVKQHDGTREPLTREQLIQALEHSEDPEAQALINSITRHAVSIRGTRPFWNRKRQDLEAYAYSLGCPGAFITFSPADLHWQSLYQHMPRYEEWLAASEPERMALSRYLLRQNPHIAAFHFYRRYCFFRDVVLRKKFNVTDYWDRYEWQGRGSPHNHGLYWMGESPAADMEDEAARDIFARTWGFHITAVNPEPRRSVPQGEGNPLSVDPLG</sequence>
<feature type="domain" description="DUF6570" evidence="3">
    <location>
        <begin position="431"/>
        <end position="482"/>
    </location>
</feature>
<feature type="compositionally biased region" description="Polar residues" evidence="1">
    <location>
        <begin position="41"/>
        <end position="60"/>
    </location>
</feature>
<dbReference type="AlphaFoldDB" id="A0A0D9NVZ2"/>
<dbReference type="EMBL" id="KE384735">
    <property type="protein sequence ID" value="KJK78207.1"/>
    <property type="molecule type" value="Genomic_DNA"/>
</dbReference>
<feature type="region of interest" description="Disordered" evidence="1">
    <location>
        <begin position="1"/>
        <end position="154"/>
    </location>
</feature>
<proteinExistence type="predicted"/>
<feature type="region of interest" description="Disordered" evidence="1">
    <location>
        <begin position="278"/>
        <end position="349"/>
    </location>
</feature>
<dbReference type="OrthoDB" id="5049846at2759"/>
<evidence type="ECO:0000256" key="1">
    <source>
        <dbReference type="SAM" id="MobiDB-lite"/>
    </source>
</evidence>
<organism evidence="4 5">
    <name type="scientific">Metarhizium anisopliae BRIP 53293</name>
    <dbReference type="NCBI Taxonomy" id="1291518"/>
    <lineage>
        <taxon>Eukaryota</taxon>
        <taxon>Fungi</taxon>
        <taxon>Dikarya</taxon>
        <taxon>Ascomycota</taxon>
        <taxon>Pezizomycotina</taxon>
        <taxon>Sordariomycetes</taxon>
        <taxon>Hypocreomycetidae</taxon>
        <taxon>Hypocreales</taxon>
        <taxon>Clavicipitaceae</taxon>
        <taxon>Metarhizium</taxon>
    </lineage>
</organism>
<feature type="region of interest" description="Disordered" evidence="1">
    <location>
        <begin position="793"/>
        <end position="813"/>
    </location>
</feature>
<name>A0A0D9NVZ2_METAN</name>
<keyword evidence="5" id="KW-1185">Reference proteome</keyword>
<evidence type="ECO:0000259" key="2">
    <source>
        <dbReference type="Pfam" id="PF14214"/>
    </source>
</evidence>
<dbReference type="InterPro" id="IPR025476">
    <property type="entry name" value="Helitron_helicase-like"/>
</dbReference>
<feature type="compositionally biased region" description="Basic and acidic residues" evidence="1">
    <location>
        <begin position="218"/>
        <end position="229"/>
    </location>
</feature>